<gene>
    <name evidence="1" type="ORF">SAMN05216337_104368</name>
</gene>
<dbReference type="EMBL" id="FMZW01000043">
    <property type="protein sequence ID" value="SDF06220.1"/>
    <property type="molecule type" value="Genomic_DNA"/>
</dbReference>
<reference evidence="1 2" key="1">
    <citation type="submission" date="2016-10" db="EMBL/GenBank/DDBJ databases">
        <authorList>
            <person name="de Groot N.N."/>
        </authorList>
    </citation>
    <scope>NUCLEOTIDE SEQUENCE [LARGE SCALE GENOMIC DNA]</scope>
    <source>
        <strain evidence="1 2">R5</strain>
    </source>
</reference>
<evidence type="ECO:0000313" key="1">
    <source>
        <dbReference type="EMBL" id="SDF06220.1"/>
    </source>
</evidence>
<name>A0A1G7I0E4_9BRAD</name>
<accession>A0A1G7I0E4</accession>
<dbReference type="AlphaFoldDB" id="A0A1G7I0E4"/>
<proteinExistence type="predicted"/>
<organism evidence="1 2">
    <name type="scientific">Bradyrhizobium brasilense</name>
    <dbReference type="NCBI Taxonomy" id="1419277"/>
    <lineage>
        <taxon>Bacteria</taxon>
        <taxon>Pseudomonadati</taxon>
        <taxon>Pseudomonadota</taxon>
        <taxon>Alphaproteobacteria</taxon>
        <taxon>Hyphomicrobiales</taxon>
        <taxon>Nitrobacteraceae</taxon>
        <taxon>Bradyrhizobium</taxon>
    </lineage>
</organism>
<sequence length="89" mass="9558">MKLTARAQRLSRDPLGTVWRRRFNLGAVPPRPKSDVAAQLASSPIVAVALDIGEGAGALNDTIRVTAERGAARLRQRAEAQSPGDRPYP</sequence>
<dbReference type="Proteomes" id="UP000199245">
    <property type="component" value="Unassembled WGS sequence"/>
</dbReference>
<evidence type="ECO:0000313" key="2">
    <source>
        <dbReference type="Proteomes" id="UP000199245"/>
    </source>
</evidence>
<protein>
    <submittedName>
        <fullName evidence="1">Uncharacterized protein</fullName>
    </submittedName>
</protein>